<dbReference type="PANTHER" id="PTHR31900:SF30">
    <property type="entry name" value="SUPERFAMILY PROTEIN, PUTATIVE-RELATED"/>
    <property type="match status" value="1"/>
</dbReference>
<dbReference type="EMBL" id="JAJJMB010013226">
    <property type="protein sequence ID" value="KAI3869925.1"/>
    <property type="molecule type" value="Genomic_DNA"/>
</dbReference>
<evidence type="ECO:0000259" key="1">
    <source>
        <dbReference type="Pfam" id="PF24758"/>
    </source>
</evidence>
<evidence type="ECO:0000313" key="3">
    <source>
        <dbReference type="Proteomes" id="UP001202328"/>
    </source>
</evidence>
<organism evidence="2 3">
    <name type="scientific">Papaver atlanticum</name>
    <dbReference type="NCBI Taxonomy" id="357466"/>
    <lineage>
        <taxon>Eukaryota</taxon>
        <taxon>Viridiplantae</taxon>
        <taxon>Streptophyta</taxon>
        <taxon>Embryophyta</taxon>
        <taxon>Tracheophyta</taxon>
        <taxon>Spermatophyta</taxon>
        <taxon>Magnoliopsida</taxon>
        <taxon>Ranunculales</taxon>
        <taxon>Papaveraceae</taxon>
        <taxon>Papaveroideae</taxon>
        <taxon>Papaver</taxon>
    </lineage>
</organism>
<dbReference type="AlphaFoldDB" id="A0AAD4S6U1"/>
<dbReference type="InterPro" id="IPR055411">
    <property type="entry name" value="LRR_FXL15/At3g58940/PEG3-like"/>
</dbReference>
<evidence type="ECO:0000313" key="2">
    <source>
        <dbReference type="EMBL" id="KAI3869925.1"/>
    </source>
</evidence>
<dbReference type="Proteomes" id="UP001202328">
    <property type="component" value="Unassembled WGS sequence"/>
</dbReference>
<dbReference type="SUPFAM" id="SSF81383">
    <property type="entry name" value="F-box domain"/>
    <property type="match status" value="1"/>
</dbReference>
<dbReference type="SUPFAM" id="SSF52047">
    <property type="entry name" value="RNI-like"/>
    <property type="match status" value="1"/>
</dbReference>
<dbReference type="Pfam" id="PF24758">
    <property type="entry name" value="LRR_At5g56370"/>
    <property type="match status" value="1"/>
</dbReference>
<protein>
    <recommendedName>
        <fullName evidence="1">F-box/LRR-repeat protein 15/At3g58940/PEG3-like LRR domain-containing protein</fullName>
    </recommendedName>
</protein>
<sequence length="246" mass="28187">MLLFDSSDNYEEEVDRISKLPDAVIHNILRLSAIDTKDAVQTCLFSKRWINVWKSLPYLNFDMGDNTVDEVNDLIERVLLLRDDCEIQSFNLRGKWYPFDKCVRLSSSLSRYIDAIIKRNIEEVTLELDQPHADFKYKIPHRLLNCKSLEKFTLVSKGTSMHIILPKSMSLPHLKTLCLGGFMMSDLESFSRLFSSCPLLGTLGIGNCNIQTAKWMIKLLVADAKVEQLDLYPGFLEVYSAIITLV</sequence>
<keyword evidence="3" id="KW-1185">Reference proteome</keyword>
<proteinExistence type="predicted"/>
<dbReference type="Gene3D" id="3.80.10.10">
    <property type="entry name" value="Ribonuclease Inhibitor"/>
    <property type="match status" value="1"/>
</dbReference>
<feature type="domain" description="F-box/LRR-repeat protein 15/At3g58940/PEG3-like LRR" evidence="1">
    <location>
        <begin position="111"/>
        <end position="212"/>
    </location>
</feature>
<accession>A0AAD4S6U1</accession>
<reference evidence="2" key="1">
    <citation type="submission" date="2022-04" db="EMBL/GenBank/DDBJ databases">
        <title>A functionally conserved STORR gene fusion in Papaver species that diverged 16.8 million years ago.</title>
        <authorList>
            <person name="Catania T."/>
        </authorList>
    </citation>
    <scope>NUCLEOTIDE SEQUENCE</scope>
    <source>
        <strain evidence="2">S-188037</strain>
    </source>
</reference>
<name>A0AAD4S6U1_9MAGN</name>
<gene>
    <name evidence="2" type="ORF">MKW98_002814</name>
</gene>
<dbReference type="PANTHER" id="PTHR31900">
    <property type="entry name" value="F-BOX/RNI SUPERFAMILY PROTEIN-RELATED"/>
    <property type="match status" value="1"/>
</dbReference>
<dbReference type="InterPro" id="IPR050232">
    <property type="entry name" value="FBL13/AtMIF1-like"/>
</dbReference>
<dbReference type="InterPro" id="IPR032675">
    <property type="entry name" value="LRR_dom_sf"/>
</dbReference>
<dbReference type="InterPro" id="IPR036047">
    <property type="entry name" value="F-box-like_dom_sf"/>
</dbReference>
<comment type="caution">
    <text evidence="2">The sequence shown here is derived from an EMBL/GenBank/DDBJ whole genome shotgun (WGS) entry which is preliminary data.</text>
</comment>